<feature type="region of interest" description="Disordered" evidence="2">
    <location>
        <begin position="116"/>
        <end position="359"/>
    </location>
</feature>
<evidence type="ECO:0000313" key="3">
    <source>
        <dbReference type="EMBL" id="EJD41016.1"/>
    </source>
</evidence>
<feature type="compositionally biased region" description="Acidic residues" evidence="2">
    <location>
        <begin position="203"/>
        <end position="214"/>
    </location>
</feature>
<dbReference type="InParanoid" id="J0DD54"/>
<feature type="compositionally biased region" description="Low complexity" evidence="2">
    <location>
        <begin position="161"/>
        <end position="181"/>
    </location>
</feature>
<evidence type="ECO:0000313" key="4">
    <source>
        <dbReference type="Proteomes" id="UP000006514"/>
    </source>
</evidence>
<proteinExistence type="predicted"/>
<feature type="compositionally biased region" description="Low complexity" evidence="2">
    <location>
        <begin position="17"/>
        <end position="47"/>
    </location>
</feature>
<dbReference type="AlphaFoldDB" id="J0DD54"/>
<sequence length="626" mass="66237">MPPKLLASSPKTRRQRAALTRQLRSRTSTGSSSSIAPSSAKAKKTAPALKKAIPLCKTCTAGGRAVYHYWTQCPKKKEKTSASGKASQGKKSARTLATDARQAALLAELSDVTAELATRPDDAMSVDSDDTTSDAPNTDSQDEGRASDVSMAGGVRDEADASASDGDEPAPSAPVRMSDFFSDADDGSDSEPARHAALAQAVEDNDIEDDDDENTSATSDAGDESDNDDDGTSAVDSSDGDGASAASADKSDGAAGDYASMSPMGWGVPEMSVADFLAYTSDGTDVGGDESGPEEHANDSDDEDASHPGSDEDKDDAASDDARAGDADGAEEVESAQEDDSDDATTDCEGAVDTPNGEYFNQAAHVGRIDSDDDMDSETRIAKLHQAVEDKGVSQRAIELHQEVENPSPEKVQEQKALLAEATGATPPPVPADGDAASNRRAALCAMLAQSVDQREALEAGSGGSSVIMNGWKGNSAGGESIVYKRNTAQRWARVNKTHKTLKHDFKPMMQSIVQKAEYLSDCLGASVMVIAMPKGGLGSAHTWHSDQIEVDAPELPQAMRDLWFQQLAGARRQHVTEMAAALEALRAEQKATRDELIELNREKDKLKKRLDKTTAKLLREREARL</sequence>
<name>J0DD54_AURST</name>
<gene>
    <name evidence="3" type="ORF">AURDEDRAFT_169994</name>
</gene>
<feature type="compositionally biased region" description="Low complexity" evidence="2">
    <location>
        <begin position="81"/>
        <end position="90"/>
    </location>
</feature>
<evidence type="ECO:0000256" key="1">
    <source>
        <dbReference type="SAM" id="Coils"/>
    </source>
</evidence>
<feature type="compositionally biased region" description="Acidic residues" evidence="2">
    <location>
        <begin position="221"/>
        <end position="231"/>
    </location>
</feature>
<feature type="compositionally biased region" description="Basic and acidic residues" evidence="2">
    <location>
        <begin position="293"/>
        <end position="326"/>
    </location>
</feature>
<feature type="compositionally biased region" description="Acidic residues" evidence="2">
    <location>
        <begin position="328"/>
        <end position="346"/>
    </location>
</feature>
<dbReference type="Proteomes" id="UP000006514">
    <property type="component" value="Unassembled WGS sequence"/>
</dbReference>
<dbReference type="EMBL" id="JH687797">
    <property type="protein sequence ID" value="EJD41016.1"/>
    <property type="molecule type" value="Genomic_DNA"/>
</dbReference>
<dbReference type="KEGG" id="adl:AURDEDRAFT_169994"/>
<feature type="compositionally biased region" description="Low complexity" evidence="2">
    <location>
        <begin position="232"/>
        <end position="260"/>
    </location>
</feature>
<protein>
    <submittedName>
        <fullName evidence="3">Uncharacterized protein</fullName>
    </submittedName>
</protein>
<organism evidence="3 4">
    <name type="scientific">Auricularia subglabra (strain TFB-10046 / SS5)</name>
    <name type="common">White-rot fungus</name>
    <name type="synonym">Auricularia delicata (strain TFB10046)</name>
    <dbReference type="NCBI Taxonomy" id="717982"/>
    <lineage>
        <taxon>Eukaryota</taxon>
        <taxon>Fungi</taxon>
        <taxon>Dikarya</taxon>
        <taxon>Basidiomycota</taxon>
        <taxon>Agaricomycotina</taxon>
        <taxon>Agaricomycetes</taxon>
        <taxon>Auriculariales</taxon>
        <taxon>Auriculariaceae</taxon>
        <taxon>Auricularia</taxon>
    </lineage>
</organism>
<reference evidence="4" key="1">
    <citation type="journal article" date="2012" name="Science">
        <title>The Paleozoic origin of enzymatic lignin decomposition reconstructed from 31 fungal genomes.</title>
        <authorList>
            <person name="Floudas D."/>
            <person name="Binder M."/>
            <person name="Riley R."/>
            <person name="Barry K."/>
            <person name="Blanchette R.A."/>
            <person name="Henrissat B."/>
            <person name="Martinez A.T."/>
            <person name="Otillar R."/>
            <person name="Spatafora J.W."/>
            <person name="Yadav J.S."/>
            <person name="Aerts A."/>
            <person name="Benoit I."/>
            <person name="Boyd A."/>
            <person name="Carlson A."/>
            <person name="Copeland A."/>
            <person name="Coutinho P.M."/>
            <person name="de Vries R.P."/>
            <person name="Ferreira P."/>
            <person name="Findley K."/>
            <person name="Foster B."/>
            <person name="Gaskell J."/>
            <person name="Glotzer D."/>
            <person name="Gorecki P."/>
            <person name="Heitman J."/>
            <person name="Hesse C."/>
            <person name="Hori C."/>
            <person name="Igarashi K."/>
            <person name="Jurgens J.A."/>
            <person name="Kallen N."/>
            <person name="Kersten P."/>
            <person name="Kohler A."/>
            <person name="Kuees U."/>
            <person name="Kumar T.K.A."/>
            <person name="Kuo A."/>
            <person name="LaButti K."/>
            <person name="Larrondo L.F."/>
            <person name="Lindquist E."/>
            <person name="Ling A."/>
            <person name="Lombard V."/>
            <person name="Lucas S."/>
            <person name="Lundell T."/>
            <person name="Martin R."/>
            <person name="McLaughlin D.J."/>
            <person name="Morgenstern I."/>
            <person name="Morin E."/>
            <person name="Murat C."/>
            <person name="Nagy L.G."/>
            <person name="Nolan M."/>
            <person name="Ohm R.A."/>
            <person name="Patyshakuliyeva A."/>
            <person name="Rokas A."/>
            <person name="Ruiz-Duenas F.J."/>
            <person name="Sabat G."/>
            <person name="Salamov A."/>
            <person name="Samejima M."/>
            <person name="Schmutz J."/>
            <person name="Slot J.C."/>
            <person name="St John F."/>
            <person name="Stenlid J."/>
            <person name="Sun H."/>
            <person name="Sun S."/>
            <person name="Syed K."/>
            <person name="Tsang A."/>
            <person name="Wiebenga A."/>
            <person name="Young D."/>
            <person name="Pisabarro A."/>
            <person name="Eastwood D.C."/>
            <person name="Martin F."/>
            <person name="Cullen D."/>
            <person name="Grigoriev I.V."/>
            <person name="Hibbett D.S."/>
        </authorList>
    </citation>
    <scope>NUCLEOTIDE SEQUENCE [LARGE SCALE GENOMIC DNA]</scope>
    <source>
        <strain evidence="4">TFB10046</strain>
    </source>
</reference>
<evidence type="ECO:0000256" key="2">
    <source>
        <dbReference type="SAM" id="MobiDB-lite"/>
    </source>
</evidence>
<feature type="coiled-coil region" evidence="1">
    <location>
        <begin position="576"/>
        <end position="624"/>
    </location>
</feature>
<accession>J0DD54</accession>
<keyword evidence="4" id="KW-1185">Reference proteome</keyword>
<keyword evidence="1" id="KW-0175">Coiled coil</keyword>
<feature type="region of interest" description="Disordered" evidence="2">
    <location>
        <begin position="1"/>
        <end position="47"/>
    </location>
</feature>
<feature type="region of interest" description="Disordered" evidence="2">
    <location>
        <begin position="76"/>
        <end position="96"/>
    </location>
</feature>